<keyword evidence="1" id="KW-0472">Membrane</keyword>
<feature type="transmembrane region" description="Helical" evidence="1">
    <location>
        <begin position="316"/>
        <end position="334"/>
    </location>
</feature>
<name>A0A1W2DMF5_9FIRM</name>
<reference evidence="3 4" key="1">
    <citation type="submission" date="2017-04" db="EMBL/GenBank/DDBJ databases">
        <authorList>
            <person name="Afonso C.L."/>
            <person name="Miller P.J."/>
            <person name="Scott M.A."/>
            <person name="Spackman E."/>
            <person name="Goraichik I."/>
            <person name="Dimitrov K.M."/>
            <person name="Suarez D.L."/>
            <person name="Swayne D.E."/>
        </authorList>
    </citation>
    <scope>NUCLEOTIDE SEQUENCE [LARGE SCALE GENOMIC DNA]</scope>
    <source>
        <strain evidence="3 4">DSM 5090</strain>
    </source>
</reference>
<dbReference type="STRING" id="112901.SAMN04488500_116118"/>
<dbReference type="RefSeq" id="WP_084577164.1">
    <property type="nucleotide sequence ID" value="NZ_CP155572.1"/>
</dbReference>
<dbReference type="Gene3D" id="3.40.30.10">
    <property type="entry name" value="Glutaredoxin"/>
    <property type="match status" value="1"/>
</dbReference>
<feature type="transmembrane region" description="Helical" evidence="1">
    <location>
        <begin position="270"/>
        <end position="296"/>
    </location>
</feature>
<dbReference type="SUPFAM" id="SSF52833">
    <property type="entry name" value="Thioredoxin-like"/>
    <property type="match status" value="1"/>
</dbReference>
<sequence>MKGFIKNISWLRYLVKKMSLNCLVLIAFAAIGQQAEAAVITYYYSEHCEICKAFEPAWNEFVANESANHTIKKKSTMDADNLQELTQLAQNIRGRLNPSIPSIYIEFENKTPILLMGSKEVPSLYQAVEPGTSKTINFVAPIQAATQSNITLLLPVTFAAAADAVNPCAIFVFILAVSYATIYSGKRKAILYGITFAVALYLTYFIAGMAGKVVISRIFNNANAITLIMSCSLFIVAGFHVRTVFFPQQTKFSELSDSTKMKLVKQAEKCVSVGGAAVSGALCAMIELPCTGGPYAFALSLLAKQSMYESALWLGYYNLIFISPILVLLCILVISPEKVDMFEQLRNKYRRLLHLAMALCLTAAGTWGLWHYY</sequence>
<organism evidence="3 4">
    <name type="scientific">Sporomusa malonica</name>
    <dbReference type="NCBI Taxonomy" id="112901"/>
    <lineage>
        <taxon>Bacteria</taxon>
        <taxon>Bacillati</taxon>
        <taxon>Bacillota</taxon>
        <taxon>Negativicutes</taxon>
        <taxon>Selenomonadales</taxon>
        <taxon>Sporomusaceae</taxon>
        <taxon>Sporomusa</taxon>
    </lineage>
</organism>
<keyword evidence="4" id="KW-1185">Reference proteome</keyword>
<feature type="transmembrane region" description="Helical" evidence="1">
    <location>
        <begin position="152"/>
        <end position="177"/>
    </location>
</feature>
<feature type="signal peptide" evidence="2">
    <location>
        <begin position="1"/>
        <end position="37"/>
    </location>
</feature>
<evidence type="ECO:0000256" key="1">
    <source>
        <dbReference type="SAM" id="Phobius"/>
    </source>
</evidence>
<dbReference type="PANTHER" id="PTHR31272:SF9">
    <property type="entry name" value="BLL1027 PROTEIN"/>
    <property type="match status" value="1"/>
</dbReference>
<keyword evidence="2" id="KW-0732">Signal</keyword>
<dbReference type="EMBL" id="FWXI01000016">
    <property type="protein sequence ID" value="SMC98228.1"/>
    <property type="molecule type" value="Genomic_DNA"/>
</dbReference>
<feature type="transmembrane region" description="Helical" evidence="1">
    <location>
        <begin position="189"/>
        <end position="210"/>
    </location>
</feature>
<feature type="transmembrane region" description="Helical" evidence="1">
    <location>
        <begin position="355"/>
        <end position="372"/>
    </location>
</feature>
<accession>A0A1W2DMF5</accession>
<evidence type="ECO:0000313" key="3">
    <source>
        <dbReference type="EMBL" id="SMC98228.1"/>
    </source>
</evidence>
<keyword evidence="1" id="KW-0812">Transmembrane</keyword>
<dbReference type="AlphaFoldDB" id="A0A1W2DMF5"/>
<dbReference type="PANTHER" id="PTHR31272">
    <property type="entry name" value="CYTOCHROME C-TYPE BIOGENESIS PROTEIN HI_1454-RELATED"/>
    <property type="match status" value="1"/>
</dbReference>
<evidence type="ECO:0000313" key="4">
    <source>
        <dbReference type="Proteomes" id="UP000192738"/>
    </source>
</evidence>
<keyword evidence="1" id="KW-1133">Transmembrane helix</keyword>
<dbReference type="InterPro" id="IPR036249">
    <property type="entry name" value="Thioredoxin-like_sf"/>
</dbReference>
<dbReference type="InterPro" id="IPR051790">
    <property type="entry name" value="Cytochrome_c-biogenesis_DsbD"/>
</dbReference>
<feature type="transmembrane region" description="Helical" evidence="1">
    <location>
        <begin position="222"/>
        <end position="241"/>
    </location>
</feature>
<proteinExistence type="predicted"/>
<protein>
    <submittedName>
        <fullName evidence="3">Cytochrome c biogenesis protein CcdA</fullName>
    </submittedName>
</protein>
<evidence type="ECO:0000256" key="2">
    <source>
        <dbReference type="SAM" id="SignalP"/>
    </source>
</evidence>
<gene>
    <name evidence="3" type="ORF">SAMN04488500_116118</name>
</gene>
<dbReference type="Proteomes" id="UP000192738">
    <property type="component" value="Unassembled WGS sequence"/>
</dbReference>
<feature type="chain" id="PRO_5013094249" evidence="2">
    <location>
        <begin position="38"/>
        <end position="373"/>
    </location>
</feature>